<gene>
    <name evidence="1" type="ORF">ACIA8P_32620</name>
</gene>
<evidence type="ECO:0000313" key="2">
    <source>
        <dbReference type="Proteomes" id="UP001612415"/>
    </source>
</evidence>
<reference evidence="1 2" key="1">
    <citation type="submission" date="2024-10" db="EMBL/GenBank/DDBJ databases">
        <title>The Natural Products Discovery Center: Release of the First 8490 Sequenced Strains for Exploring Actinobacteria Biosynthetic Diversity.</title>
        <authorList>
            <person name="Kalkreuter E."/>
            <person name="Kautsar S.A."/>
            <person name="Yang D."/>
            <person name="Bader C.D."/>
            <person name="Teijaro C.N."/>
            <person name="Fluegel L."/>
            <person name="Davis C.M."/>
            <person name="Simpson J.R."/>
            <person name="Lauterbach L."/>
            <person name="Steele A.D."/>
            <person name="Gui C."/>
            <person name="Meng S."/>
            <person name="Li G."/>
            <person name="Viehrig K."/>
            <person name="Ye F."/>
            <person name="Su P."/>
            <person name="Kiefer A.F."/>
            <person name="Nichols A."/>
            <person name="Cepeda A.J."/>
            <person name="Yan W."/>
            <person name="Fan B."/>
            <person name="Jiang Y."/>
            <person name="Adhikari A."/>
            <person name="Zheng C.-J."/>
            <person name="Schuster L."/>
            <person name="Cowan T.M."/>
            <person name="Smanski M.J."/>
            <person name="Chevrette M.G."/>
            <person name="De Carvalho L.P.S."/>
            <person name="Shen B."/>
        </authorList>
    </citation>
    <scope>NUCLEOTIDE SEQUENCE [LARGE SCALE GENOMIC DNA]</scope>
    <source>
        <strain evidence="1 2">NPDC051599</strain>
    </source>
</reference>
<organism evidence="1 2">
    <name type="scientific">Streptomyces cellulosae</name>
    <dbReference type="NCBI Taxonomy" id="1968"/>
    <lineage>
        <taxon>Bacteria</taxon>
        <taxon>Bacillati</taxon>
        <taxon>Actinomycetota</taxon>
        <taxon>Actinomycetes</taxon>
        <taxon>Kitasatosporales</taxon>
        <taxon>Streptomycetaceae</taxon>
        <taxon>Streptomyces</taxon>
    </lineage>
</organism>
<name>A0ABW7YAB4_STRCE</name>
<sequence>MSMLMRAPRECACWYWDLEDYAPPALQSALTTAARMSAVLEKHDLLKPGALEWHWIVPDLGGAVGKTRVQLTRSLDDEQVIRRIEALRPVGFPEAEFSGFLVAGSGMWFDEHGSQHLEYRLVELTVSSEPSGLSADVSVFHDIWGPFDFRGAPHPEMYRQNAPRLAAALIELEELLGVAAEPGESTCFGRAVRYGVMEPEAVDGRGPDLTDQL</sequence>
<dbReference type="RefSeq" id="WP_398659801.1">
    <property type="nucleotide sequence ID" value="NZ_JBITDC010000014.1"/>
</dbReference>
<proteinExistence type="predicted"/>
<dbReference type="EMBL" id="JBITDC010000014">
    <property type="protein sequence ID" value="MFI5679326.1"/>
    <property type="molecule type" value="Genomic_DNA"/>
</dbReference>
<evidence type="ECO:0000313" key="1">
    <source>
        <dbReference type="EMBL" id="MFI5679326.1"/>
    </source>
</evidence>
<comment type="caution">
    <text evidence="1">The sequence shown here is derived from an EMBL/GenBank/DDBJ whole genome shotgun (WGS) entry which is preliminary data.</text>
</comment>
<accession>A0ABW7YAB4</accession>
<dbReference type="Proteomes" id="UP001612415">
    <property type="component" value="Unassembled WGS sequence"/>
</dbReference>
<keyword evidence="2" id="KW-1185">Reference proteome</keyword>
<protein>
    <submittedName>
        <fullName evidence="1">Uncharacterized protein</fullName>
    </submittedName>
</protein>